<dbReference type="Pfam" id="PF01497">
    <property type="entry name" value="Peripla_BP_2"/>
    <property type="match status" value="1"/>
</dbReference>
<feature type="domain" description="Fe/B12 periplasmic-binding" evidence="3">
    <location>
        <begin position="33"/>
        <end position="280"/>
    </location>
</feature>
<keyword evidence="1 2" id="KW-0732">Signal</keyword>
<dbReference type="AlphaFoldDB" id="A0AA37TSA3"/>
<dbReference type="PANTHER" id="PTHR30535">
    <property type="entry name" value="VITAMIN B12-BINDING PROTEIN"/>
    <property type="match status" value="1"/>
</dbReference>
<dbReference type="GO" id="GO:0071281">
    <property type="term" value="P:cellular response to iron ion"/>
    <property type="evidence" value="ECO:0007669"/>
    <property type="project" value="TreeGrafter"/>
</dbReference>
<feature type="chain" id="PRO_5041315768" evidence="2">
    <location>
        <begin position="27"/>
        <end position="282"/>
    </location>
</feature>
<evidence type="ECO:0000256" key="1">
    <source>
        <dbReference type="ARBA" id="ARBA00022729"/>
    </source>
</evidence>
<dbReference type="RefSeq" id="WP_095498649.1">
    <property type="nucleotide sequence ID" value="NZ_BSPO01000003.1"/>
</dbReference>
<dbReference type="EMBL" id="BSPO01000003">
    <property type="protein sequence ID" value="GLS83611.1"/>
    <property type="molecule type" value="Genomic_DNA"/>
</dbReference>
<evidence type="ECO:0000313" key="4">
    <source>
        <dbReference type="EMBL" id="GLS83611.1"/>
    </source>
</evidence>
<protein>
    <submittedName>
        <fullName evidence="4">Cobalamin-binding protein</fullName>
    </submittedName>
</protein>
<dbReference type="PROSITE" id="PS50983">
    <property type="entry name" value="FE_B12_PBP"/>
    <property type="match status" value="1"/>
</dbReference>
<evidence type="ECO:0000259" key="3">
    <source>
        <dbReference type="PROSITE" id="PS50983"/>
    </source>
</evidence>
<sequence length="282" mass="31005">MVYQRLCGLGYLFLALCLLTISSASASSNPSQRIVALSPHVVELLFSLGVGDRIVATVEHADYPKAANDIPRIGNVHGLSFEAIIALEPDLILAWEGGTPKPQLQRLAELGIPVAYSHSKTISELPEQLAQLGALVGRESQAQQLITQVNEELTKLSAQNRQIAKVRLFYQLWDMPLMTVAKGSWVHSLIEVCHGDNVFAGLAKAYPQVSVEQVLKQQPQLIVIAQQQTPERVAFWEKWQQLPAVANKQLVFLNPDILHRPTLRTLEGVKQLCGAIATAAEQ</sequence>
<dbReference type="InterPro" id="IPR054828">
    <property type="entry name" value="Vit_B12_bind_prot"/>
</dbReference>
<dbReference type="NCBIfam" id="NF038402">
    <property type="entry name" value="TroA_like"/>
    <property type="match status" value="1"/>
</dbReference>
<dbReference type="CDD" id="cd01144">
    <property type="entry name" value="BtuF"/>
    <property type="match status" value="1"/>
</dbReference>
<feature type="signal peptide" evidence="2">
    <location>
        <begin position="1"/>
        <end position="26"/>
    </location>
</feature>
<dbReference type="PANTHER" id="PTHR30535:SF34">
    <property type="entry name" value="MOLYBDATE-BINDING PROTEIN MOLA"/>
    <property type="match status" value="1"/>
</dbReference>
<dbReference type="SUPFAM" id="SSF53807">
    <property type="entry name" value="Helical backbone' metal receptor"/>
    <property type="match status" value="1"/>
</dbReference>
<name>A0AA37TSA3_9GAMM</name>
<keyword evidence="5" id="KW-1185">Reference proteome</keyword>
<evidence type="ECO:0000256" key="2">
    <source>
        <dbReference type="SAM" id="SignalP"/>
    </source>
</evidence>
<dbReference type="Gene3D" id="3.40.50.1980">
    <property type="entry name" value="Nitrogenase molybdenum iron protein domain"/>
    <property type="match status" value="2"/>
</dbReference>
<reference evidence="4 5" key="1">
    <citation type="journal article" date="2014" name="Int. J. Syst. Evol. Microbiol.">
        <title>Complete genome sequence of Corynebacterium casei LMG S-19264T (=DSM 44701T), isolated from a smear-ripened cheese.</title>
        <authorList>
            <consortium name="US DOE Joint Genome Institute (JGI-PGF)"/>
            <person name="Walter F."/>
            <person name="Albersmeier A."/>
            <person name="Kalinowski J."/>
            <person name="Ruckert C."/>
        </authorList>
    </citation>
    <scope>NUCLEOTIDE SEQUENCE [LARGE SCALE GENOMIC DNA]</scope>
    <source>
        <strain evidence="4 5">NBRC 112785</strain>
    </source>
</reference>
<dbReference type="InterPro" id="IPR002491">
    <property type="entry name" value="ABC_transptr_periplasmic_BD"/>
</dbReference>
<dbReference type="InterPro" id="IPR050902">
    <property type="entry name" value="ABC_Transporter_SBP"/>
</dbReference>
<gene>
    <name evidence="4" type="primary">btuF</name>
    <name evidence="4" type="ORF">GCM10007894_15880</name>
</gene>
<dbReference type="Proteomes" id="UP001157439">
    <property type="component" value="Unassembled WGS sequence"/>
</dbReference>
<comment type="caution">
    <text evidence="4">The sequence shown here is derived from an EMBL/GenBank/DDBJ whole genome shotgun (WGS) entry which is preliminary data.</text>
</comment>
<evidence type="ECO:0000313" key="5">
    <source>
        <dbReference type="Proteomes" id="UP001157439"/>
    </source>
</evidence>
<organism evidence="4 5">
    <name type="scientific">Paraferrimonas haliotis</name>
    <dbReference type="NCBI Taxonomy" id="2013866"/>
    <lineage>
        <taxon>Bacteria</taxon>
        <taxon>Pseudomonadati</taxon>
        <taxon>Pseudomonadota</taxon>
        <taxon>Gammaproteobacteria</taxon>
        <taxon>Alteromonadales</taxon>
        <taxon>Ferrimonadaceae</taxon>
        <taxon>Paraferrimonas</taxon>
    </lineage>
</organism>
<proteinExistence type="predicted"/>
<accession>A0AA37TSA3</accession>